<dbReference type="Proteomes" id="UP000721045">
    <property type="component" value="Unassembled WGS sequence"/>
</dbReference>
<keyword evidence="1" id="KW-0812">Transmembrane</keyword>
<accession>A0A930WEV4</accession>
<feature type="transmembrane region" description="Helical" evidence="1">
    <location>
        <begin position="6"/>
        <end position="30"/>
    </location>
</feature>
<keyword evidence="1" id="KW-0472">Membrane</keyword>
<dbReference type="EMBL" id="JABZYP010000003">
    <property type="protein sequence ID" value="MBF1712430.1"/>
    <property type="molecule type" value="Genomic_DNA"/>
</dbReference>
<organism evidence="2 3">
    <name type="scientific">Streptococcus intermedius</name>
    <dbReference type="NCBI Taxonomy" id="1338"/>
    <lineage>
        <taxon>Bacteria</taxon>
        <taxon>Bacillati</taxon>
        <taxon>Bacillota</taxon>
        <taxon>Bacilli</taxon>
        <taxon>Lactobacillales</taxon>
        <taxon>Streptococcaceae</taxon>
        <taxon>Streptococcus</taxon>
        <taxon>Streptococcus anginosus group</taxon>
    </lineage>
</organism>
<evidence type="ECO:0000313" key="3">
    <source>
        <dbReference type="Proteomes" id="UP000721045"/>
    </source>
</evidence>
<proteinExistence type="predicted"/>
<comment type="caution">
    <text evidence="2">The sequence shown here is derived from an EMBL/GenBank/DDBJ whole genome shotgun (WGS) entry which is preliminary data.</text>
</comment>
<sequence length="67" mass="7744">MTQFEFTLILIAIITTTWAGIITAVAKIAISKHKQQIEYYQQPKTQVKIAQNAIRQRFFEDGGEVFR</sequence>
<gene>
    <name evidence="2" type="ORF">HXO88_01625</name>
</gene>
<reference evidence="2" key="1">
    <citation type="submission" date="2020-04" db="EMBL/GenBank/DDBJ databases">
        <title>Deep metagenomics examines the oral microbiome during advanced dental caries in children, revealing novel taxa and co-occurrences with host molecules.</title>
        <authorList>
            <person name="Baker J.L."/>
            <person name="Morton J.T."/>
            <person name="Dinis M."/>
            <person name="Alvarez R."/>
            <person name="Tran N.C."/>
            <person name="Knight R."/>
            <person name="Edlund A."/>
        </authorList>
    </citation>
    <scope>NUCLEOTIDE SEQUENCE</scope>
    <source>
        <strain evidence="2">JCVI_23_bin.22</strain>
    </source>
</reference>
<keyword evidence="1" id="KW-1133">Transmembrane helix</keyword>
<evidence type="ECO:0000256" key="1">
    <source>
        <dbReference type="SAM" id="Phobius"/>
    </source>
</evidence>
<protein>
    <submittedName>
        <fullName evidence="2">Uncharacterized protein</fullName>
    </submittedName>
</protein>
<name>A0A930WEV4_STRIT</name>
<evidence type="ECO:0000313" key="2">
    <source>
        <dbReference type="EMBL" id="MBF1712430.1"/>
    </source>
</evidence>
<dbReference type="AlphaFoldDB" id="A0A930WEV4"/>